<dbReference type="InterPro" id="IPR036271">
    <property type="entry name" value="Tet_transcr_reg_TetR-rel_C_sf"/>
</dbReference>
<evidence type="ECO:0000313" key="6">
    <source>
        <dbReference type="EMBL" id="RCV48189.1"/>
    </source>
</evidence>
<evidence type="ECO:0000256" key="3">
    <source>
        <dbReference type="ARBA" id="ARBA00023163"/>
    </source>
</evidence>
<evidence type="ECO:0000256" key="1">
    <source>
        <dbReference type="ARBA" id="ARBA00023015"/>
    </source>
</evidence>
<keyword evidence="7" id="KW-1185">Reference proteome</keyword>
<feature type="DNA-binding region" description="H-T-H motif" evidence="4">
    <location>
        <begin position="47"/>
        <end position="66"/>
    </location>
</feature>
<gene>
    <name evidence="6" type="ORF">DEF24_26530</name>
</gene>
<dbReference type="GO" id="GO:0003700">
    <property type="term" value="F:DNA-binding transcription factor activity"/>
    <property type="evidence" value="ECO:0007669"/>
    <property type="project" value="TreeGrafter"/>
</dbReference>
<evidence type="ECO:0000313" key="7">
    <source>
        <dbReference type="Proteomes" id="UP000253318"/>
    </source>
</evidence>
<reference evidence="6 7" key="1">
    <citation type="submission" date="2018-04" db="EMBL/GenBank/DDBJ databases">
        <title>Novel actinobacteria from marine sediment.</title>
        <authorList>
            <person name="Ng Z.Y."/>
            <person name="Tan G.Y.A."/>
        </authorList>
    </citation>
    <scope>NUCLEOTIDE SEQUENCE [LARGE SCALE GENOMIC DNA]</scope>
    <source>
        <strain evidence="6 7">TPS81</strain>
    </source>
</reference>
<dbReference type="OrthoDB" id="9806334at2"/>
<protein>
    <submittedName>
        <fullName evidence="6">TetR family transcriptional regulator</fullName>
    </submittedName>
</protein>
<evidence type="ECO:0000256" key="4">
    <source>
        <dbReference type="PROSITE-ProRule" id="PRU00335"/>
    </source>
</evidence>
<dbReference type="InterPro" id="IPR050109">
    <property type="entry name" value="HTH-type_TetR-like_transc_reg"/>
</dbReference>
<dbReference type="Gene3D" id="1.10.10.60">
    <property type="entry name" value="Homeodomain-like"/>
    <property type="match status" value="1"/>
</dbReference>
<dbReference type="PROSITE" id="PS50977">
    <property type="entry name" value="HTH_TETR_2"/>
    <property type="match status" value="1"/>
</dbReference>
<name>A0A368SY02_9ACTN</name>
<dbReference type="Pfam" id="PF00440">
    <property type="entry name" value="TetR_N"/>
    <property type="match status" value="1"/>
</dbReference>
<keyword evidence="2 4" id="KW-0238">DNA-binding</keyword>
<sequence>MRSKNQPSGRKSDGGQGDRSFIEQARRAQIIAAAIGAIAELGFAGASLARIAERAGISKGVISYHFAGKDELMEQVVERIYTDAAEHTAPLVAEQATVAASVRAHILGAAEYMRGHRDQLIALGEIFNNLRTPDGKPRFGAHSSEPLYQALEALYRAGQASGEFRAFDTRVMAVTHQAAVDTMFGYWTAYPEHDLEAHARQLADLLLNGVRAPGAD</sequence>
<dbReference type="InterPro" id="IPR001647">
    <property type="entry name" value="HTH_TetR"/>
</dbReference>
<organism evidence="6 7">
    <name type="scientific">Marinitenerispora sediminis</name>
    <dbReference type="NCBI Taxonomy" id="1931232"/>
    <lineage>
        <taxon>Bacteria</taxon>
        <taxon>Bacillati</taxon>
        <taxon>Actinomycetota</taxon>
        <taxon>Actinomycetes</taxon>
        <taxon>Streptosporangiales</taxon>
        <taxon>Nocardiopsidaceae</taxon>
        <taxon>Marinitenerispora</taxon>
    </lineage>
</organism>
<dbReference type="Proteomes" id="UP000253318">
    <property type="component" value="Unassembled WGS sequence"/>
</dbReference>
<dbReference type="AlphaFoldDB" id="A0A368SY02"/>
<feature type="domain" description="HTH tetR-type" evidence="5">
    <location>
        <begin position="24"/>
        <end position="84"/>
    </location>
</feature>
<dbReference type="SUPFAM" id="SSF46689">
    <property type="entry name" value="Homeodomain-like"/>
    <property type="match status" value="1"/>
</dbReference>
<comment type="caution">
    <text evidence="6">The sequence shown here is derived from an EMBL/GenBank/DDBJ whole genome shotgun (WGS) entry which is preliminary data.</text>
</comment>
<proteinExistence type="predicted"/>
<evidence type="ECO:0000256" key="2">
    <source>
        <dbReference type="ARBA" id="ARBA00023125"/>
    </source>
</evidence>
<dbReference type="RefSeq" id="WP_114400905.1">
    <property type="nucleotide sequence ID" value="NZ_QEIM01000351.1"/>
</dbReference>
<accession>A0A368SY02</accession>
<dbReference type="SUPFAM" id="SSF48498">
    <property type="entry name" value="Tetracyclin repressor-like, C-terminal domain"/>
    <property type="match status" value="1"/>
</dbReference>
<dbReference type="PANTHER" id="PTHR30055">
    <property type="entry name" value="HTH-TYPE TRANSCRIPTIONAL REGULATOR RUTR"/>
    <property type="match status" value="1"/>
</dbReference>
<dbReference type="PRINTS" id="PR00455">
    <property type="entry name" value="HTHTETR"/>
</dbReference>
<dbReference type="InterPro" id="IPR023772">
    <property type="entry name" value="DNA-bd_HTH_TetR-type_CS"/>
</dbReference>
<dbReference type="Gene3D" id="1.10.357.10">
    <property type="entry name" value="Tetracycline Repressor, domain 2"/>
    <property type="match status" value="1"/>
</dbReference>
<keyword evidence="1" id="KW-0805">Transcription regulation</keyword>
<evidence type="ECO:0000259" key="5">
    <source>
        <dbReference type="PROSITE" id="PS50977"/>
    </source>
</evidence>
<dbReference type="PROSITE" id="PS01081">
    <property type="entry name" value="HTH_TETR_1"/>
    <property type="match status" value="1"/>
</dbReference>
<dbReference type="InterPro" id="IPR009057">
    <property type="entry name" value="Homeodomain-like_sf"/>
</dbReference>
<dbReference type="EMBL" id="QEIN01000418">
    <property type="protein sequence ID" value="RCV48189.1"/>
    <property type="molecule type" value="Genomic_DNA"/>
</dbReference>
<keyword evidence="3" id="KW-0804">Transcription</keyword>
<dbReference type="GO" id="GO:0000976">
    <property type="term" value="F:transcription cis-regulatory region binding"/>
    <property type="evidence" value="ECO:0007669"/>
    <property type="project" value="TreeGrafter"/>
</dbReference>
<dbReference type="PANTHER" id="PTHR30055:SF234">
    <property type="entry name" value="HTH-TYPE TRANSCRIPTIONAL REGULATOR BETI"/>
    <property type="match status" value="1"/>
</dbReference>